<dbReference type="CDD" id="cd05403">
    <property type="entry name" value="NT_KNTase_like"/>
    <property type="match status" value="1"/>
</dbReference>
<dbReference type="Proteomes" id="UP000188181">
    <property type="component" value="Chromosome"/>
</dbReference>
<name>A0A1Q2MEW7_9BACT</name>
<dbReference type="InterPro" id="IPR043519">
    <property type="entry name" value="NT_sf"/>
</dbReference>
<gene>
    <name evidence="2" type="ORF">SMSP2_01565</name>
</gene>
<dbReference type="STRING" id="1851148.SMSP2_01565"/>
<dbReference type="SUPFAM" id="SSF81301">
    <property type="entry name" value="Nucleotidyltransferase"/>
    <property type="match status" value="1"/>
</dbReference>
<protein>
    <submittedName>
        <fullName evidence="2">Putative nucleotidyltransferase</fullName>
    </submittedName>
</protein>
<feature type="domain" description="Polymerase beta nucleotidyltransferase" evidence="1">
    <location>
        <begin position="13"/>
        <end position="80"/>
    </location>
</feature>
<dbReference type="Gene3D" id="3.30.460.10">
    <property type="entry name" value="Beta Polymerase, domain 2"/>
    <property type="match status" value="1"/>
</dbReference>
<evidence type="ECO:0000313" key="2">
    <source>
        <dbReference type="EMBL" id="AQQ71199.1"/>
    </source>
</evidence>
<dbReference type="RefSeq" id="WP_222566302.1">
    <property type="nucleotide sequence ID" value="NZ_CP019646.1"/>
</dbReference>
<dbReference type="EMBL" id="CP019646">
    <property type="protein sequence ID" value="AQQ71199.1"/>
    <property type="molecule type" value="Genomic_DNA"/>
</dbReference>
<proteinExistence type="predicted"/>
<reference evidence="3" key="1">
    <citation type="submission" date="2017-02" db="EMBL/GenBank/DDBJ databases">
        <title>Comparative genomics and description of representatives of a novel lineage of planctomycetes thriving in anoxic sediments.</title>
        <authorList>
            <person name="Spring S."/>
            <person name="Bunk B."/>
            <person name="Sproer C."/>
        </authorList>
    </citation>
    <scope>NUCLEOTIDE SEQUENCE [LARGE SCALE GENOMIC DNA]</scope>
    <source>
        <strain evidence="3">SM-Chi-D1</strain>
    </source>
</reference>
<dbReference type="KEGG" id="pbas:SMSP2_01565"/>
<dbReference type="GO" id="GO:0016740">
    <property type="term" value="F:transferase activity"/>
    <property type="evidence" value="ECO:0007669"/>
    <property type="project" value="UniProtKB-KW"/>
</dbReference>
<dbReference type="AlphaFoldDB" id="A0A1Q2MEW7"/>
<dbReference type="Pfam" id="PF18765">
    <property type="entry name" value="Polbeta"/>
    <property type="match status" value="1"/>
</dbReference>
<accession>A0A1Q2MEW7</accession>
<keyword evidence="2" id="KW-0808">Transferase</keyword>
<keyword evidence="3" id="KW-1185">Reference proteome</keyword>
<dbReference type="InterPro" id="IPR041633">
    <property type="entry name" value="Polbeta"/>
</dbReference>
<sequence length="85" mass="9508">MRFGLKDLDISRIQGVLKDFPNVQRAMIYGSRAMGTYKRGSDIDLALYGKSLNPDEIGRIRIQLDDLKSTYVSTVSLKEAVSSHS</sequence>
<evidence type="ECO:0000259" key="1">
    <source>
        <dbReference type="Pfam" id="PF18765"/>
    </source>
</evidence>
<evidence type="ECO:0000313" key="3">
    <source>
        <dbReference type="Proteomes" id="UP000188181"/>
    </source>
</evidence>
<organism evidence="2 3">
    <name type="scientific">Limihaloglobus sulfuriphilus</name>
    <dbReference type="NCBI Taxonomy" id="1851148"/>
    <lineage>
        <taxon>Bacteria</taxon>
        <taxon>Pseudomonadati</taxon>
        <taxon>Planctomycetota</taxon>
        <taxon>Phycisphaerae</taxon>
        <taxon>Sedimentisphaerales</taxon>
        <taxon>Sedimentisphaeraceae</taxon>
        <taxon>Limihaloglobus</taxon>
    </lineage>
</organism>